<sequence length="58" mass="6964">MATQLLPAHERVDWLEEQRGYLADLPARRERWAWTLAQLIALPRYTYTLRTGRRREPA</sequence>
<dbReference type="Proteomes" id="UP001223144">
    <property type="component" value="Unassembled WGS sequence"/>
</dbReference>
<reference evidence="1 2" key="1">
    <citation type="submission" date="2023-04" db="EMBL/GenBank/DDBJ databases">
        <title>Streptomyces chengmaiensis sp. nov. isolated from the stem of mangrove plant in Hainan.</title>
        <authorList>
            <person name="Huang X."/>
            <person name="Zhou S."/>
            <person name="Chu X."/>
            <person name="Xie Y."/>
            <person name="Lin Y."/>
        </authorList>
    </citation>
    <scope>NUCLEOTIDE SEQUENCE [LARGE SCALE GENOMIC DNA]</scope>
    <source>
        <strain evidence="1 2">HNM0663</strain>
    </source>
</reference>
<organism evidence="1 2">
    <name type="scientific">Streptomyces chengmaiensis</name>
    <dbReference type="NCBI Taxonomy" id="3040919"/>
    <lineage>
        <taxon>Bacteria</taxon>
        <taxon>Bacillati</taxon>
        <taxon>Actinomycetota</taxon>
        <taxon>Actinomycetes</taxon>
        <taxon>Kitasatosporales</taxon>
        <taxon>Streptomycetaceae</taxon>
        <taxon>Streptomyces</taxon>
    </lineage>
</organism>
<dbReference type="EMBL" id="JARWBG010000095">
    <property type="protein sequence ID" value="MDH2393980.1"/>
    <property type="molecule type" value="Genomic_DNA"/>
</dbReference>
<evidence type="ECO:0000313" key="2">
    <source>
        <dbReference type="Proteomes" id="UP001223144"/>
    </source>
</evidence>
<evidence type="ECO:0008006" key="3">
    <source>
        <dbReference type="Google" id="ProtNLM"/>
    </source>
</evidence>
<protein>
    <recommendedName>
        <fullName evidence="3">Transposase</fullName>
    </recommendedName>
</protein>
<comment type="caution">
    <text evidence="1">The sequence shown here is derived from an EMBL/GenBank/DDBJ whole genome shotgun (WGS) entry which is preliminary data.</text>
</comment>
<gene>
    <name evidence="1" type="ORF">QCN29_35575</name>
</gene>
<evidence type="ECO:0000313" key="1">
    <source>
        <dbReference type="EMBL" id="MDH2393980.1"/>
    </source>
</evidence>
<name>A0ABT6HZD1_9ACTN</name>
<accession>A0ABT6HZD1</accession>
<dbReference type="RefSeq" id="WP_279933375.1">
    <property type="nucleotide sequence ID" value="NZ_JARWBG010000095.1"/>
</dbReference>
<keyword evidence="2" id="KW-1185">Reference proteome</keyword>
<proteinExistence type="predicted"/>